<dbReference type="AlphaFoldDB" id="A0AAN8ES01"/>
<evidence type="ECO:0000313" key="4">
    <source>
        <dbReference type="Proteomes" id="UP001331761"/>
    </source>
</evidence>
<dbReference type="PANTHER" id="PTHR15036:SF85">
    <property type="entry name" value="SP2353, ISOFORM A"/>
    <property type="match status" value="1"/>
</dbReference>
<protein>
    <recommendedName>
        <fullName evidence="2">Laminin G domain-containing protein</fullName>
    </recommendedName>
</protein>
<gene>
    <name evidence="3" type="ORF">GCK32_007572</name>
</gene>
<dbReference type="CDD" id="cd00110">
    <property type="entry name" value="LamG"/>
    <property type="match status" value="1"/>
</dbReference>
<keyword evidence="4" id="KW-1185">Reference proteome</keyword>
<name>A0AAN8ES01_TRICO</name>
<dbReference type="SUPFAM" id="SSF49899">
    <property type="entry name" value="Concanavalin A-like lectins/glucanases"/>
    <property type="match status" value="2"/>
</dbReference>
<comment type="caution">
    <text evidence="3">The sequence shown here is derived from an EMBL/GenBank/DDBJ whole genome shotgun (WGS) entry which is preliminary data.</text>
</comment>
<reference evidence="3 4" key="1">
    <citation type="submission" date="2019-10" db="EMBL/GenBank/DDBJ databases">
        <title>Assembly and Annotation for the nematode Trichostrongylus colubriformis.</title>
        <authorList>
            <person name="Martin J."/>
        </authorList>
    </citation>
    <scope>NUCLEOTIDE SEQUENCE [LARGE SCALE GENOMIC DNA]</scope>
    <source>
        <strain evidence="3">G859</strain>
        <tissue evidence="3">Whole worm</tissue>
    </source>
</reference>
<dbReference type="Proteomes" id="UP001331761">
    <property type="component" value="Unassembled WGS sequence"/>
</dbReference>
<evidence type="ECO:0000259" key="2">
    <source>
        <dbReference type="PROSITE" id="PS50025"/>
    </source>
</evidence>
<organism evidence="3 4">
    <name type="scientific">Trichostrongylus colubriformis</name>
    <name type="common">Black scour worm</name>
    <dbReference type="NCBI Taxonomy" id="6319"/>
    <lineage>
        <taxon>Eukaryota</taxon>
        <taxon>Metazoa</taxon>
        <taxon>Ecdysozoa</taxon>
        <taxon>Nematoda</taxon>
        <taxon>Chromadorea</taxon>
        <taxon>Rhabditida</taxon>
        <taxon>Rhabditina</taxon>
        <taxon>Rhabditomorpha</taxon>
        <taxon>Strongyloidea</taxon>
        <taxon>Trichostrongylidae</taxon>
        <taxon>Trichostrongylus</taxon>
    </lineage>
</organism>
<dbReference type="InterPro" id="IPR001791">
    <property type="entry name" value="Laminin_G"/>
</dbReference>
<dbReference type="EMBL" id="WIXE01024315">
    <property type="protein sequence ID" value="KAK5965715.1"/>
    <property type="molecule type" value="Genomic_DNA"/>
</dbReference>
<dbReference type="PANTHER" id="PTHR15036">
    <property type="entry name" value="PIKACHURIN-LIKE PROTEIN"/>
    <property type="match status" value="1"/>
</dbReference>
<dbReference type="Gene3D" id="2.60.120.200">
    <property type="match status" value="2"/>
</dbReference>
<sequence length="189" mass="21085">NRIIQLQSGQLEIRSDSIFLGEVPDDRILPASLAKFNGNFVGAIKQLVINERPLDIHRMTVKNVNVNHVDSGANRGCCDLFTLYRGYVNAEQAAFYNGTTEYAYLSGGIEPIFSADTSQFSLEFRTSSTHGVLWWESEWSGSNSSDFLIIHLRKGQVYIAVNLGNDTLKSVTTNLVVTSGKWHRVAVER</sequence>
<comment type="caution">
    <text evidence="1">Lacks conserved residue(s) required for the propagation of feature annotation.</text>
</comment>
<dbReference type="GO" id="GO:0016020">
    <property type="term" value="C:membrane"/>
    <property type="evidence" value="ECO:0007669"/>
    <property type="project" value="UniProtKB-SubCell"/>
</dbReference>
<accession>A0AAN8ES01</accession>
<proteinExistence type="predicted"/>
<feature type="non-terminal residue" evidence="3">
    <location>
        <position position="1"/>
    </location>
</feature>
<dbReference type="PROSITE" id="PS50025">
    <property type="entry name" value="LAM_G_DOMAIN"/>
    <property type="match status" value="1"/>
</dbReference>
<dbReference type="InterPro" id="IPR013320">
    <property type="entry name" value="ConA-like_dom_sf"/>
</dbReference>
<dbReference type="InterPro" id="IPR050372">
    <property type="entry name" value="Neurexin-related_CASP"/>
</dbReference>
<evidence type="ECO:0000256" key="1">
    <source>
        <dbReference type="PROSITE-ProRule" id="PRU00122"/>
    </source>
</evidence>
<feature type="domain" description="Laminin G" evidence="2">
    <location>
        <begin position="92"/>
        <end position="189"/>
    </location>
</feature>
<dbReference type="Pfam" id="PF02210">
    <property type="entry name" value="Laminin_G_2"/>
    <property type="match status" value="1"/>
</dbReference>
<evidence type="ECO:0000313" key="3">
    <source>
        <dbReference type="EMBL" id="KAK5965715.1"/>
    </source>
</evidence>